<dbReference type="Proteomes" id="UP000599523">
    <property type="component" value="Unassembled WGS sequence"/>
</dbReference>
<keyword evidence="2" id="KW-0472">Membrane</keyword>
<accession>A0A972FDF9</accession>
<sequence length="448" mass="48637">MQRHSFAPQSGQVLPLAMVLLVAVAATVFYLFNSGQLVQEKLRLTNTADAVAYSAGVFEARVLNYDAYTNRAIIANQIAIGQAVGLASWSKYMGTAADNIGPYLYLIPYVGAALKAAMDYVASIMDVFTPALAATLPMHDAAIQALALSQQVMHGPGDSVALANRLVVMRRVAGENDPEAVVDPIPISDDFSGFTRDYSTREDRRRMGQLVHDSRESFLRSRNWDFGLVILCNGIQLRKRGSTELIDLVDGWKSMDTLSAHRYRIRRWRCRRSETPIGYGTAFSQDGLADSAYTYSGSRTRNPRASSRADSSDGIASGFDPAPATLGGGAIPTFRELSDQALSMDDPVTGLTIRVTKTAGTQRFSGGSSIIQPQGRLDLYDGALSGNQSAALSRVEVFFERPDAGNARHPGRTELGSLFNPYWQVRLAPVSAAERAQAQARQGSLQLQ</sequence>
<feature type="transmembrane region" description="Helical" evidence="2">
    <location>
        <begin position="12"/>
        <end position="32"/>
    </location>
</feature>
<keyword evidence="4" id="KW-1185">Reference proteome</keyword>
<feature type="region of interest" description="Disordered" evidence="1">
    <location>
        <begin position="294"/>
        <end position="324"/>
    </location>
</feature>
<evidence type="ECO:0000313" key="4">
    <source>
        <dbReference type="Proteomes" id="UP000599523"/>
    </source>
</evidence>
<dbReference type="EMBL" id="WTVM01000028">
    <property type="protein sequence ID" value="NMG02655.1"/>
    <property type="molecule type" value="Genomic_DNA"/>
</dbReference>
<protein>
    <submittedName>
        <fullName evidence="3">Uncharacterized protein</fullName>
    </submittedName>
</protein>
<feature type="compositionally biased region" description="Polar residues" evidence="1">
    <location>
        <begin position="294"/>
        <end position="309"/>
    </location>
</feature>
<evidence type="ECO:0000313" key="3">
    <source>
        <dbReference type="EMBL" id="NMG02655.1"/>
    </source>
</evidence>
<evidence type="ECO:0000256" key="2">
    <source>
        <dbReference type="SAM" id="Phobius"/>
    </source>
</evidence>
<name>A0A972FDF9_9RHOO</name>
<gene>
    <name evidence="3" type="ORF">GPA21_06680</name>
</gene>
<comment type="caution">
    <text evidence="3">The sequence shown here is derived from an EMBL/GenBank/DDBJ whole genome shotgun (WGS) entry which is preliminary data.</text>
</comment>
<reference evidence="3" key="1">
    <citation type="submission" date="2019-12" db="EMBL/GenBank/DDBJ databases">
        <title>Comparative genomics gives insights into the taxonomy of the Azoarcus-Aromatoleum group and reveals separate origins of nif in the plant-associated Azoarcus and non-plant-associated Aromatoleum sub-groups.</title>
        <authorList>
            <person name="Lafos M."/>
            <person name="Maluk M."/>
            <person name="Batista M."/>
            <person name="Junghare M."/>
            <person name="Carmona M."/>
            <person name="Faoro H."/>
            <person name="Cruz L.M."/>
            <person name="Battistoni F."/>
            <person name="De Souza E."/>
            <person name="Pedrosa F."/>
            <person name="Chen W.-M."/>
            <person name="Poole P.S."/>
            <person name="Dixon R.A."/>
            <person name="James E.K."/>
        </authorList>
    </citation>
    <scope>NUCLEOTIDE SEQUENCE</scope>
    <source>
        <strain evidence="3">NSC3</strain>
    </source>
</reference>
<keyword evidence="2" id="KW-1133">Transmembrane helix</keyword>
<organism evidence="3 4">
    <name type="scientific">Azoarcus taiwanensis</name>
    <dbReference type="NCBI Taxonomy" id="666964"/>
    <lineage>
        <taxon>Bacteria</taxon>
        <taxon>Pseudomonadati</taxon>
        <taxon>Pseudomonadota</taxon>
        <taxon>Betaproteobacteria</taxon>
        <taxon>Rhodocyclales</taxon>
        <taxon>Zoogloeaceae</taxon>
        <taxon>Azoarcus</taxon>
    </lineage>
</organism>
<proteinExistence type="predicted"/>
<keyword evidence="2" id="KW-0812">Transmembrane</keyword>
<dbReference type="AlphaFoldDB" id="A0A972FDF9"/>
<evidence type="ECO:0000256" key="1">
    <source>
        <dbReference type="SAM" id="MobiDB-lite"/>
    </source>
</evidence>